<evidence type="ECO:0000313" key="9">
    <source>
        <dbReference type="EMBL" id="KAK8869996.1"/>
    </source>
</evidence>
<dbReference type="PANTHER" id="PTHR15561:SF0">
    <property type="entry name" value="DNA-DIRECTED RNA POLYMERASE III SUBUNIT RPC9"/>
    <property type="match status" value="1"/>
</dbReference>
<dbReference type="InterPro" id="IPR038324">
    <property type="entry name" value="Rpb4/RPC9_sf"/>
</dbReference>
<dbReference type="InterPro" id="IPR005574">
    <property type="entry name" value="Rpb4/RPC9"/>
</dbReference>
<comment type="caution">
    <text evidence="9">The sequence shown here is derived from an EMBL/GenBank/DDBJ whole genome shotgun (WGS) entry which is preliminary data.</text>
</comment>
<reference evidence="9 10" key="1">
    <citation type="journal article" date="2024" name="bioRxiv">
        <title>Comparative genomics of Cryptococcus and Kwoniella reveals pathogenesis evolution and contrasting karyotype dynamics via intercentromeric recombination or chromosome fusion.</title>
        <authorList>
            <person name="Coelho M.A."/>
            <person name="David-Palma M."/>
            <person name="Shea T."/>
            <person name="Bowers K."/>
            <person name="McGinley-Smith S."/>
            <person name="Mohammad A.W."/>
            <person name="Gnirke A."/>
            <person name="Yurkov A.M."/>
            <person name="Nowrousian M."/>
            <person name="Sun S."/>
            <person name="Cuomo C.A."/>
            <person name="Heitman J."/>
        </authorList>
    </citation>
    <scope>NUCLEOTIDE SEQUENCE [LARGE SCALE GENOMIC DNA]</scope>
    <source>
        <strain evidence="9 10">CBS 13917</strain>
    </source>
</reference>
<feature type="compositionally biased region" description="Basic and acidic residues" evidence="7">
    <location>
        <begin position="49"/>
        <end position="58"/>
    </location>
</feature>
<evidence type="ECO:0000256" key="6">
    <source>
        <dbReference type="ARBA" id="ARBA00023242"/>
    </source>
</evidence>
<feature type="domain" description="RNA polymerase Rpb4/RPC9 core" evidence="8">
    <location>
        <begin position="58"/>
        <end position="179"/>
    </location>
</feature>
<protein>
    <recommendedName>
        <fullName evidence="3">DNA-directed RNA polymerase III subunit RPC9</fullName>
    </recommendedName>
</protein>
<dbReference type="GO" id="GO:0006384">
    <property type="term" value="P:transcription initiation at RNA polymerase III promoter"/>
    <property type="evidence" value="ECO:0007669"/>
    <property type="project" value="InterPro"/>
</dbReference>
<evidence type="ECO:0000256" key="2">
    <source>
        <dbReference type="ARBA" id="ARBA00006898"/>
    </source>
</evidence>
<dbReference type="Gene3D" id="1.20.1250.40">
    <property type="match status" value="1"/>
</dbReference>
<evidence type="ECO:0000256" key="5">
    <source>
        <dbReference type="ARBA" id="ARBA00023163"/>
    </source>
</evidence>
<evidence type="ECO:0000256" key="7">
    <source>
        <dbReference type="SAM" id="MobiDB-lite"/>
    </source>
</evidence>
<keyword evidence="10" id="KW-1185">Reference proteome</keyword>
<evidence type="ECO:0000256" key="1">
    <source>
        <dbReference type="ARBA" id="ARBA00004123"/>
    </source>
</evidence>
<dbReference type="RefSeq" id="XP_066806242.1">
    <property type="nucleotide sequence ID" value="XM_066943700.1"/>
</dbReference>
<dbReference type="EMBL" id="JBCAWK010000001">
    <property type="protein sequence ID" value="KAK8869996.1"/>
    <property type="molecule type" value="Genomic_DNA"/>
</dbReference>
<name>A0AAW0Z792_9TREE</name>
<dbReference type="GeneID" id="92177826"/>
<evidence type="ECO:0000259" key="8">
    <source>
        <dbReference type="SMART" id="SM00657"/>
    </source>
</evidence>
<dbReference type="SUPFAM" id="SSF47819">
    <property type="entry name" value="HRDC-like"/>
    <property type="match status" value="1"/>
</dbReference>
<feature type="compositionally biased region" description="Acidic residues" evidence="7">
    <location>
        <begin position="59"/>
        <end position="72"/>
    </location>
</feature>
<keyword evidence="5" id="KW-0804">Transcription</keyword>
<dbReference type="Pfam" id="PF03874">
    <property type="entry name" value="RNA_pol_Rpb4"/>
    <property type="match status" value="1"/>
</dbReference>
<organism evidence="9 10">
    <name type="scientific">Kwoniella newhampshirensis</name>
    <dbReference type="NCBI Taxonomy" id="1651941"/>
    <lineage>
        <taxon>Eukaryota</taxon>
        <taxon>Fungi</taxon>
        <taxon>Dikarya</taxon>
        <taxon>Basidiomycota</taxon>
        <taxon>Agaricomycotina</taxon>
        <taxon>Tremellomycetes</taxon>
        <taxon>Tremellales</taxon>
        <taxon>Cryptococcaceae</taxon>
        <taxon>Kwoniella</taxon>
    </lineage>
</organism>
<dbReference type="SMART" id="SM00657">
    <property type="entry name" value="RPOL4c"/>
    <property type="match status" value="1"/>
</dbReference>
<feature type="compositionally biased region" description="Polar residues" evidence="7">
    <location>
        <begin position="179"/>
        <end position="191"/>
    </location>
</feature>
<dbReference type="GO" id="GO:0000166">
    <property type="term" value="F:nucleotide binding"/>
    <property type="evidence" value="ECO:0007669"/>
    <property type="project" value="InterPro"/>
</dbReference>
<dbReference type="InterPro" id="IPR006590">
    <property type="entry name" value="RNA_pol_Rpb4/RPC9_core"/>
</dbReference>
<keyword evidence="6" id="KW-0539">Nucleus</keyword>
<keyword evidence="4" id="KW-0240">DNA-directed RNA polymerase</keyword>
<gene>
    <name evidence="9" type="ORF">IAR55_000566</name>
</gene>
<proteinExistence type="inferred from homology"/>
<feature type="region of interest" description="Disordered" evidence="7">
    <location>
        <begin position="49"/>
        <end position="72"/>
    </location>
</feature>
<comment type="subcellular location">
    <subcellularLocation>
        <location evidence="1">Nucleus</location>
    </subcellularLocation>
</comment>
<sequence>MKISSTAPLHLSNREVLSHLLDQKIDNDHLSACITLKRARDRAFARAKYPLERDKERPEEDDPALLEPLTEEDQQVLDVAERRGLSDESVWIQDEVIRYLCAEYNPTARQTPEGVARLADELQDHQLTKAEVLQLCNLAPTEPVTLYAIIEEADTRFYPSAEAKLDEIGNQVYETLLSQPPSDLLPYTSTYEQGGGGGEEEEGEDGYAPGYVDMETDLATEEMLQQEQEFVFEGGKEVGVDEEKDGDMD</sequence>
<dbReference type="KEGG" id="kne:92177826"/>
<evidence type="ECO:0000256" key="3">
    <source>
        <dbReference type="ARBA" id="ARBA00016672"/>
    </source>
</evidence>
<evidence type="ECO:0000313" key="10">
    <source>
        <dbReference type="Proteomes" id="UP001388673"/>
    </source>
</evidence>
<dbReference type="Proteomes" id="UP001388673">
    <property type="component" value="Unassembled WGS sequence"/>
</dbReference>
<dbReference type="PANTHER" id="PTHR15561">
    <property type="entry name" value="CALCITONIN GENE-RELATED PEPTIDE-RECEPTOR COMPONENT PROTEIN"/>
    <property type="match status" value="1"/>
</dbReference>
<dbReference type="AlphaFoldDB" id="A0AAW0Z792"/>
<dbReference type="GO" id="GO:0005666">
    <property type="term" value="C:RNA polymerase III complex"/>
    <property type="evidence" value="ECO:0007669"/>
    <property type="project" value="InterPro"/>
</dbReference>
<accession>A0AAW0Z792</accession>
<dbReference type="InterPro" id="IPR038846">
    <property type="entry name" value="RPC9"/>
</dbReference>
<comment type="similarity">
    <text evidence="2">Belongs to the eukaryotic RPC9 RNA polymerase subunit family.</text>
</comment>
<dbReference type="InterPro" id="IPR010997">
    <property type="entry name" value="HRDC-like_sf"/>
</dbReference>
<feature type="region of interest" description="Disordered" evidence="7">
    <location>
        <begin position="179"/>
        <end position="210"/>
    </location>
</feature>
<evidence type="ECO:0000256" key="4">
    <source>
        <dbReference type="ARBA" id="ARBA00022478"/>
    </source>
</evidence>